<dbReference type="Pfam" id="PF00026">
    <property type="entry name" value="Asp"/>
    <property type="match status" value="1"/>
</dbReference>
<evidence type="ECO:0000256" key="4">
    <source>
        <dbReference type="PIRSR" id="PIRSR601461-2"/>
    </source>
</evidence>
<keyword evidence="6" id="KW-0732">Signal</keyword>
<reference evidence="8" key="1">
    <citation type="journal article" date="2023" name="Science">
        <title>Genome structures resolve the early diversification of teleost fishes.</title>
        <authorList>
            <person name="Parey E."/>
            <person name="Louis A."/>
            <person name="Montfort J."/>
            <person name="Bouchez O."/>
            <person name="Roques C."/>
            <person name="Iampietro C."/>
            <person name="Lluch J."/>
            <person name="Castinel A."/>
            <person name="Donnadieu C."/>
            <person name="Desvignes T."/>
            <person name="Floi Bucao C."/>
            <person name="Jouanno E."/>
            <person name="Wen M."/>
            <person name="Mejri S."/>
            <person name="Dirks R."/>
            <person name="Jansen H."/>
            <person name="Henkel C."/>
            <person name="Chen W.J."/>
            <person name="Zahm M."/>
            <person name="Cabau C."/>
            <person name="Klopp C."/>
            <person name="Thompson A.W."/>
            <person name="Robinson-Rechavi M."/>
            <person name="Braasch I."/>
            <person name="Lecointre G."/>
            <person name="Bobe J."/>
            <person name="Postlethwait J.H."/>
            <person name="Berthelot C."/>
            <person name="Roest Crollius H."/>
            <person name="Guiguen Y."/>
        </authorList>
    </citation>
    <scope>NUCLEOTIDE SEQUENCE</scope>
    <source>
        <strain evidence="8">NC1722</strain>
    </source>
</reference>
<dbReference type="Gene3D" id="6.10.140.60">
    <property type="match status" value="1"/>
</dbReference>
<accession>A0AAD7W989</accession>
<dbReference type="PRINTS" id="PR00792">
    <property type="entry name" value="PEPSIN"/>
</dbReference>
<evidence type="ECO:0000313" key="9">
    <source>
        <dbReference type="Proteomes" id="UP001221898"/>
    </source>
</evidence>
<dbReference type="InterPro" id="IPR033121">
    <property type="entry name" value="PEPTIDASE_A1"/>
</dbReference>
<feature type="domain" description="Peptidase A1" evidence="7">
    <location>
        <begin position="70"/>
        <end position="385"/>
    </location>
</feature>
<keyword evidence="9" id="KW-1185">Reference proteome</keyword>
<evidence type="ECO:0000256" key="1">
    <source>
        <dbReference type="ARBA" id="ARBA00007447"/>
    </source>
</evidence>
<comment type="caution">
    <text evidence="8">The sequence shown here is derived from an EMBL/GenBank/DDBJ whole genome shotgun (WGS) entry which is preliminary data.</text>
</comment>
<gene>
    <name evidence="8" type="ORF">AAFF_G00131820</name>
</gene>
<dbReference type="FunFam" id="2.40.70.10:FF:000004">
    <property type="entry name" value="Pepsin A"/>
    <property type="match status" value="1"/>
</dbReference>
<evidence type="ECO:0000256" key="2">
    <source>
        <dbReference type="ARBA" id="ARBA00023157"/>
    </source>
</evidence>
<evidence type="ECO:0000256" key="3">
    <source>
        <dbReference type="PIRSR" id="PIRSR601461-1"/>
    </source>
</evidence>
<feature type="disulfide bond" evidence="4">
    <location>
        <begin position="101"/>
        <end position="106"/>
    </location>
</feature>
<dbReference type="PROSITE" id="PS51767">
    <property type="entry name" value="PEPTIDASE_A1"/>
    <property type="match status" value="1"/>
</dbReference>
<keyword evidence="2 4" id="KW-1015">Disulfide bond</keyword>
<feature type="signal peptide" evidence="6">
    <location>
        <begin position="1"/>
        <end position="16"/>
    </location>
</feature>
<organism evidence="8 9">
    <name type="scientific">Aldrovandia affinis</name>
    <dbReference type="NCBI Taxonomy" id="143900"/>
    <lineage>
        <taxon>Eukaryota</taxon>
        <taxon>Metazoa</taxon>
        <taxon>Chordata</taxon>
        <taxon>Craniata</taxon>
        <taxon>Vertebrata</taxon>
        <taxon>Euteleostomi</taxon>
        <taxon>Actinopterygii</taxon>
        <taxon>Neopterygii</taxon>
        <taxon>Teleostei</taxon>
        <taxon>Notacanthiformes</taxon>
        <taxon>Halosauridae</taxon>
        <taxon>Aldrovandia</taxon>
    </lineage>
</organism>
<proteinExistence type="inferred from homology"/>
<protein>
    <recommendedName>
        <fullName evidence="7">Peptidase A1 domain-containing protein</fullName>
    </recommendedName>
</protein>
<dbReference type="PROSITE" id="PS00141">
    <property type="entry name" value="ASP_PROTEASE"/>
    <property type="match status" value="1"/>
</dbReference>
<dbReference type="FunFam" id="2.40.70.10:FF:000006">
    <property type="entry name" value="Cathepsin E"/>
    <property type="match status" value="1"/>
</dbReference>
<dbReference type="Pfam" id="PF07966">
    <property type="entry name" value="A1_Propeptide"/>
    <property type="match status" value="1"/>
</dbReference>
<dbReference type="InterPro" id="IPR021109">
    <property type="entry name" value="Peptidase_aspartic_dom_sf"/>
</dbReference>
<feature type="active site" evidence="3">
    <location>
        <position position="272"/>
    </location>
</feature>
<evidence type="ECO:0000259" key="7">
    <source>
        <dbReference type="PROSITE" id="PS51767"/>
    </source>
</evidence>
<dbReference type="GO" id="GO:0006508">
    <property type="term" value="P:proteolysis"/>
    <property type="evidence" value="ECO:0007669"/>
    <property type="project" value="UniProtKB-KW"/>
</dbReference>
<evidence type="ECO:0000256" key="6">
    <source>
        <dbReference type="SAM" id="SignalP"/>
    </source>
</evidence>
<name>A0AAD7W989_9TELE</name>
<comment type="similarity">
    <text evidence="1 5">Belongs to the peptidase A1 family.</text>
</comment>
<dbReference type="InterPro" id="IPR012848">
    <property type="entry name" value="Aspartic_peptidase_N"/>
</dbReference>
<sequence>MKWLFVLLACAALSEGLNRVPLMRFKSIREQLREKGIHLPYSDPALKYQPYHTFATSGQEPITNYADTTYYGAISIGTPPQSFQVLFDTGSSNLWVDSTYCNSQACTAHTQFNPGQSSTYSRTGQSIYLGYGAGSLYADLGYDTVNVAGITVTRQVFGLSTQEPSQPFLSATFDGILGLAYPAISEGHATPVMDTMMQENLLQYNVFAFYLSRNEQQGSELSFGGVDYSKYQGQIHWTPVTAETYWQIGINGFQVNNQETGWCSQGCQAIVDTGTSQLTCPKQFLGYLMQDIGAQQNQYGEYMVNCNQMNNLPTLSFNINGVNFPLPPSAYIIVNNQGGYQYCSVGITPTYLPSQNGQPLWILGDVFLREYYSVYDRSNNRVGFATAA</sequence>
<evidence type="ECO:0000256" key="5">
    <source>
        <dbReference type="RuleBase" id="RU000454"/>
    </source>
</evidence>
<keyword evidence="5" id="KW-0064">Aspartyl protease</keyword>
<keyword evidence="5" id="KW-0645">Protease</keyword>
<dbReference type="SUPFAM" id="SSF50630">
    <property type="entry name" value="Acid proteases"/>
    <property type="match status" value="1"/>
</dbReference>
<dbReference type="GO" id="GO:0004190">
    <property type="term" value="F:aspartic-type endopeptidase activity"/>
    <property type="evidence" value="ECO:0007669"/>
    <property type="project" value="UniProtKB-KW"/>
</dbReference>
<dbReference type="AlphaFoldDB" id="A0AAD7W989"/>
<evidence type="ECO:0000313" key="8">
    <source>
        <dbReference type="EMBL" id="KAJ8388617.1"/>
    </source>
</evidence>
<dbReference type="EMBL" id="JAINUG010000192">
    <property type="protein sequence ID" value="KAJ8388617.1"/>
    <property type="molecule type" value="Genomic_DNA"/>
</dbReference>
<keyword evidence="5" id="KW-0378">Hydrolase</keyword>
<dbReference type="InterPro" id="IPR001461">
    <property type="entry name" value="Aspartic_peptidase_A1"/>
</dbReference>
<dbReference type="Gene3D" id="2.40.70.10">
    <property type="entry name" value="Acid Proteases"/>
    <property type="match status" value="2"/>
</dbReference>
<feature type="active site" evidence="3">
    <location>
        <position position="88"/>
    </location>
</feature>
<dbReference type="PANTHER" id="PTHR47966">
    <property type="entry name" value="BETA-SITE APP-CLEAVING ENZYME, ISOFORM A-RELATED"/>
    <property type="match status" value="1"/>
</dbReference>
<feature type="chain" id="PRO_5042152324" description="Peptidase A1 domain-containing protein" evidence="6">
    <location>
        <begin position="17"/>
        <end position="388"/>
    </location>
</feature>
<dbReference type="PANTHER" id="PTHR47966:SF66">
    <property type="entry name" value="PEPSINOGEN C"/>
    <property type="match status" value="1"/>
</dbReference>
<dbReference type="Proteomes" id="UP001221898">
    <property type="component" value="Unassembled WGS sequence"/>
</dbReference>
<dbReference type="InterPro" id="IPR001969">
    <property type="entry name" value="Aspartic_peptidase_AS"/>
</dbReference>